<evidence type="ECO:0000313" key="1">
    <source>
        <dbReference type="EMBL" id="EHJ49027.1"/>
    </source>
</evidence>
<reference evidence="2" key="1">
    <citation type="journal article" date="2015" name="Genome Announc.">
        <title>High-Quality Draft Genome Sequence of Desulfovibrio carbinoliphilus FW-101-2B, an Organic Acid-Oxidizing Sulfate-Reducing Bacterium Isolated from Uranium(VI)-Contaminated Groundwater.</title>
        <authorList>
            <person name="Ramsay B.D."/>
            <person name="Hwang C."/>
            <person name="Woo H.L."/>
            <person name="Carroll S.L."/>
            <person name="Lucas S."/>
            <person name="Han J."/>
            <person name="Lapidus A.L."/>
            <person name="Cheng J.F."/>
            <person name="Goodwin L.A."/>
            <person name="Pitluck S."/>
            <person name="Peters L."/>
            <person name="Chertkov O."/>
            <person name="Held B."/>
            <person name="Detter J.C."/>
            <person name="Han C.S."/>
            <person name="Tapia R."/>
            <person name="Land M.L."/>
            <person name="Hauser L.J."/>
            <person name="Kyrpides N.C."/>
            <person name="Ivanova N.N."/>
            <person name="Mikhailova N."/>
            <person name="Pagani I."/>
            <person name="Woyke T."/>
            <person name="Arkin A.P."/>
            <person name="Dehal P."/>
            <person name="Chivian D."/>
            <person name="Criddle C.S."/>
            <person name="Wu W."/>
            <person name="Chakraborty R."/>
            <person name="Hazen T.C."/>
            <person name="Fields M.W."/>
        </authorList>
    </citation>
    <scope>NUCLEOTIDE SEQUENCE [LARGE SCALE GENOMIC DNA]</scope>
    <source>
        <strain evidence="2">FW-101-2B</strain>
    </source>
</reference>
<gene>
    <name evidence="1" type="ORF">DFW101_3027</name>
</gene>
<keyword evidence="2" id="KW-1185">Reference proteome</keyword>
<protein>
    <submittedName>
        <fullName evidence="1">Coagulation factor 5/8 type domain protein</fullName>
    </submittedName>
</protein>
<name>G7Q770_9BACT</name>
<organism evidence="1 2">
    <name type="scientific">Solidesulfovibrio carbinoliphilus subsp. oakridgensis</name>
    <dbReference type="NCBI Taxonomy" id="694327"/>
    <lineage>
        <taxon>Bacteria</taxon>
        <taxon>Pseudomonadati</taxon>
        <taxon>Thermodesulfobacteriota</taxon>
        <taxon>Desulfovibrionia</taxon>
        <taxon>Desulfovibrionales</taxon>
        <taxon>Desulfovibrionaceae</taxon>
        <taxon>Solidesulfovibrio</taxon>
    </lineage>
</organism>
<dbReference type="AlphaFoldDB" id="G7Q770"/>
<dbReference type="STRING" id="694327.DFW101_3027"/>
<dbReference type="Gene3D" id="2.60.120.260">
    <property type="entry name" value="Galactose-binding domain-like"/>
    <property type="match status" value="1"/>
</dbReference>
<dbReference type="EMBL" id="CM001368">
    <property type="protein sequence ID" value="EHJ49027.1"/>
    <property type="molecule type" value="Genomic_DNA"/>
</dbReference>
<dbReference type="HOGENOM" id="CLU_1248991_0_0_7"/>
<accession>G7Q770</accession>
<dbReference type="Proteomes" id="UP000004662">
    <property type="component" value="Chromosome"/>
</dbReference>
<sequence length="221" mass="24512">MQRFMLYHQTEGGLLTVAPDLSAPDVYRDLLFVRRPEDVFGHVPADEDGLILTRGEVFYSTCGVVEPAAVRNRSIGNGNMENACWSPDPRNATPEYVGVRFDQPARVTGFQFATNVSNAVNCPYGAGPCGHPTSFALEGSNDEANWTRLLTMTDFTGMREAHQSPFPTENASWWADGVFLSDRMDIADSHYFLAYRLVVSAFKPDIHGNYSIVELVLYGGF</sequence>
<dbReference type="eggNOG" id="ENOG50317RA">
    <property type="taxonomic scope" value="Bacteria"/>
</dbReference>
<dbReference type="SUPFAM" id="SSF49785">
    <property type="entry name" value="Galactose-binding domain-like"/>
    <property type="match status" value="1"/>
</dbReference>
<dbReference type="RefSeq" id="WP_009182379.1">
    <property type="nucleotide sequence ID" value="NZ_CM001368.1"/>
</dbReference>
<proteinExistence type="predicted"/>
<dbReference type="OrthoDB" id="5448456at2"/>
<dbReference type="InterPro" id="IPR008979">
    <property type="entry name" value="Galactose-bd-like_sf"/>
</dbReference>
<evidence type="ECO:0000313" key="2">
    <source>
        <dbReference type="Proteomes" id="UP000004662"/>
    </source>
</evidence>